<evidence type="ECO:0000256" key="3">
    <source>
        <dbReference type="ARBA" id="ARBA00022989"/>
    </source>
</evidence>
<dbReference type="InterPro" id="IPR010920">
    <property type="entry name" value="LSM_dom_sf"/>
</dbReference>
<name>A0A081RB82_SPHCR</name>
<evidence type="ECO:0000313" key="8">
    <source>
        <dbReference type="Proteomes" id="UP000028411"/>
    </source>
</evidence>
<gene>
    <name evidence="7" type="ORF">BV95_03265</name>
</gene>
<dbReference type="InterPro" id="IPR023408">
    <property type="entry name" value="MscS_beta-dom_sf"/>
</dbReference>
<dbReference type="Pfam" id="PF00924">
    <property type="entry name" value="MS_channel_2nd"/>
    <property type="match status" value="1"/>
</dbReference>
<dbReference type="Gene3D" id="1.10.287.1260">
    <property type="match status" value="1"/>
</dbReference>
<feature type="transmembrane region" description="Helical" evidence="5">
    <location>
        <begin position="79"/>
        <end position="97"/>
    </location>
</feature>
<feature type="transmembrane region" description="Helical" evidence="5">
    <location>
        <begin position="103"/>
        <end position="125"/>
    </location>
</feature>
<feature type="domain" description="Mechanosensitive ion channel MscS" evidence="6">
    <location>
        <begin position="205"/>
        <end position="269"/>
    </location>
</feature>
<sequence length="381" mass="42677">MRSSPKEFPAGETIPSPCRCKSMQPDISLHHVTPLAAISIALSVVVAFLFHRLAYWLGTRIVRRMRIEPVILPALYHPTRWLIVLMTLAAGVQSLTFSAKVEAIWSIASKMIFILLMGWLILSMMRAARIILERRSDITVEDNLKARRQHTRIRILYRVAQCVVGFLIISLMLIVIPGVRTVGVTLMASAGLAGLAVGAAAQPALKNLIAGIQMAFSEPIRLDDVLIVEGEWGRVEDIKLTYVVVRLWDDRRLIVPVSYFLEKPFQNWTTKTSDLLGTVFLYVDPAADIEPIRAKFIEAVQSNSRWDGRVAILQVTDHRADALELRGLLSARNAGVAFDLRCEVREAMMNFLRTQMPQALVRSRQRLEAGEGFTRPSAVAE</sequence>
<dbReference type="GO" id="GO:0008381">
    <property type="term" value="F:mechanosensitive monoatomic ion channel activity"/>
    <property type="evidence" value="ECO:0007669"/>
    <property type="project" value="UniProtKB-ARBA"/>
</dbReference>
<dbReference type="InterPro" id="IPR006685">
    <property type="entry name" value="MscS_channel_2nd"/>
</dbReference>
<dbReference type="EMBL" id="JFHR01000042">
    <property type="protein sequence ID" value="KEQ52455.1"/>
    <property type="molecule type" value="Genomic_DNA"/>
</dbReference>
<comment type="caution">
    <text evidence="7">The sequence shown here is derived from an EMBL/GenBank/DDBJ whole genome shotgun (WGS) entry which is preliminary data.</text>
</comment>
<dbReference type="Gene3D" id="2.30.30.60">
    <property type="match status" value="1"/>
</dbReference>
<evidence type="ECO:0000259" key="6">
    <source>
        <dbReference type="Pfam" id="PF00924"/>
    </source>
</evidence>
<dbReference type="PANTHER" id="PTHR30566:SF25">
    <property type="entry name" value="INNER MEMBRANE PROTEIN"/>
    <property type="match status" value="1"/>
</dbReference>
<dbReference type="eggNOG" id="COG0668">
    <property type="taxonomic scope" value="Bacteria"/>
</dbReference>
<keyword evidence="3 5" id="KW-1133">Transmembrane helix</keyword>
<feature type="transmembrane region" description="Helical" evidence="5">
    <location>
        <begin position="155"/>
        <end position="176"/>
    </location>
</feature>
<keyword evidence="2 5" id="KW-0812">Transmembrane</keyword>
<evidence type="ECO:0000313" key="7">
    <source>
        <dbReference type="EMBL" id="KEQ52455.1"/>
    </source>
</evidence>
<comment type="subcellular location">
    <subcellularLocation>
        <location evidence="1">Membrane</location>
    </subcellularLocation>
</comment>
<evidence type="ECO:0000256" key="1">
    <source>
        <dbReference type="ARBA" id="ARBA00004370"/>
    </source>
</evidence>
<dbReference type="AlphaFoldDB" id="A0A081RB82"/>
<evidence type="ECO:0000256" key="5">
    <source>
        <dbReference type="SAM" id="Phobius"/>
    </source>
</evidence>
<evidence type="ECO:0000256" key="4">
    <source>
        <dbReference type="ARBA" id="ARBA00023136"/>
    </source>
</evidence>
<keyword evidence="4 5" id="KW-0472">Membrane</keyword>
<feature type="transmembrane region" description="Helical" evidence="5">
    <location>
        <begin position="35"/>
        <end position="58"/>
    </location>
</feature>
<dbReference type="GO" id="GO:0016020">
    <property type="term" value="C:membrane"/>
    <property type="evidence" value="ECO:0007669"/>
    <property type="project" value="UniProtKB-SubCell"/>
</dbReference>
<dbReference type="SUPFAM" id="SSF50182">
    <property type="entry name" value="Sm-like ribonucleoproteins"/>
    <property type="match status" value="1"/>
</dbReference>
<proteinExistence type="predicted"/>
<dbReference type="PANTHER" id="PTHR30566">
    <property type="entry name" value="YNAI-RELATED MECHANOSENSITIVE ION CHANNEL"/>
    <property type="match status" value="1"/>
</dbReference>
<evidence type="ECO:0000256" key="2">
    <source>
        <dbReference type="ARBA" id="ARBA00022692"/>
    </source>
</evidence>
<reference evidence="7 8" key="1">
    <citation type="submission" date="2014-02" db="EMBL/GenBank/DDBJ databases">
        <title>Whole genome sequence of Sphingobium chlorophenolicum NBRC 16172.</title>
        <authorList>
            <person name="Gan H.M."/>
            <person name="Gan H.Y."/>
            <person name="Chew T.H."/>
            <person name="Savka M.A."/>
        </authorList>
    </citation>
    <scope>NUCLEOTIDE SEQUENCE [LARGE SCALE GENOMIC DNA]</scope>
    <source>
        <strain evidence="7 8">NBRC 16172</strain>
    </source>
</reference>
<accession>A0A081RB82</accession>
<protein>
    <submittedName>
        <fullName evidence="7">MscS Mechanosensitive ion channel</fullName>
    </submittedName>
</protein>
<organism evidence="7 8">
    <name type="scientific">Sphingobium chlorophenolicum</name>
    <dbReference type="NCBI Taxonomy" id="46429"/>
    <lineage>
        <taxon>Bacteria</taxon>
        <taxon>Pseudomonadati</taxon>
        <taxon>Pseudomonadota</taxon>
        <taxon>Alphaproteobacteria</taxon>
        <taxon>Sphingomonadales</taxon>
        <taxon>Sphingomonadaceae</taxon>
        <taxon>Sphingobium</taxon>
    </lineage>
</organism>
<dbReference type="Proteomes" id="UP000028411">
    <property type="component" value="Unassembled WGS sequence"/>
</dbReference>
<dbReference type="PATRIC" id="fig|46429.4.peg.3250"/>